<comment type="caution">
    <text evidence="3">The sequence shown here is derived from an EMBL/GenBank/DDBJ whole genome shotgun (WGS) entry which is preliminary data.</text>
</comment>
<evidence type="ECO:0000313" key="3">
    <source>
        <dbReference type="EMBL" id="KAL3799584.1"/>
    </source>
</evidence>
<dbReference type="EMBL" id="JABMIG020000038">
    <property type="protein sequence ID" value="KAL3799584.1"/>
    <property type="molecule type" value="Genomic_DNA"/>
</dbReference>
<gene>
    <name evidence="2" type="ORF">HJC23_001933</name>
    <name evidence="3" type="ORF">HJC23_008711</name>
</gene>
<evidence type="ECO:0000313" key="4">
    <source>
        <dbReference type="Proteomes" id="UP001516023"/>
    </source>
</evidence>
<dbReference type="Proteomes" id="UP001516023">
    <property type="component" value="Unassembled WGS sequence"/>
</dbReference>
<dbReference type="AlphaFoldDB" id="A0ABD3QGQ0"/>
<organism evidence="3 4">
    <name type="scientific">Cyclotella cryptica</name>
    <dbReference type="NCBI Taxonomy" id="29204"/>
    <lineage>
        <taxon>Eukaryota</taxon>
        <taxon>Sar</taxon>
        <taxon>Stramenopiles</taxon>
        <taxon>Ochrophyta</taxon>
        <taxon>Bacillariophyta</taxon>
        <taxon>Coscinodiscophyceae</taxon>
        <taxon>Thalassiosirophycidae</taxon>
        <taxon>Stephanodiscales</taxon>
        <taxon>Stephanodiscaceae</taxon>
        <taxon>Cyclotella</taxon>
    </lineage>
</organism>
<evidence type="ECO:0000256" key="1">
    <source>
        <dbReference type="SAM" id="MobiDB-lite"/>
    </source>
</evidence>
<sequence>MRCSQPSANIERSSKPSNQGHSLLEEWPHNESALHYPRKEVTFSEYSGLNLYKINRLYQPEISYSISDIKRFQAQASLDANRIRSLISPYRLRIGPAIRRGIDLGLIRYEELVGIEHLIMEKAAAKLSYERRAHVSSVLKAQKQLKKKYGNAGDTVMLAKIARMSSSSSIEMALVRAARSLDDGKLARISSSRRLNIMRAAYAA</sequence>
<name>A0ABD3QGQ0_9STRA</name>
<accession>A0ABD3QGQ0</accession>
<dbReference type="EMBL" id="JABMIG020000212">
    <property type="protein sequence ID" value="KAL3785662.1"/>
    <property type="molecule type" value="Genomic_DNA"/>
</dbReference>
<proteinExistence type="predicted"/>
<evidence type="ECO:0000313" key="2">
    <source>
        <dbReference type="EMBL" id="KAL3785662.1"/>
    </source>
</evidence>
<feature type="region of interest" description="Disordered" evidence="1">
    <location>
        <begin position="1"/>
        <end position="23"/>
    </location>
</feature>
<protein>
    <submittedName>
        <fullName evidence="3">Uncharacterized protein</fullName>
    </submittedName>
</protein>
<feature type="compositionally biased region" description="Polar residues" evidence="1">
    <location>
        <begin position="1"/>
        <end position="21"/>
    </location>
</feature>
<keyword evidence="4" id="KW-1185">Reference proteome</keyword>
<reference evidence="3 4" key="1">
    <citation type="journal article" date="2020" name="G3 (Bethesda)">
        <title>Improved Reference Genome for Cyclotella cryptica CCMP332, a Model for Cell Wall Morphogenesis, Salinity Adaptation, and Lipid Production in Diatoms (Bacillariophyta).</title>
        <authorList>
            <person name="Roberts W.R."/>
            <person name="Downey K.M."/>
            <person name="Ruck E.C."/>
            <person name="Traller J.C."/>
            <person name="Alverson A.J."/>
        </authorList>
    </citation>
    <scope>NUCLEOTIDE SEQUENCE [LARGE SCALE GENOMIC DNA]</scope>
    <source>
        <strain evidence="3 4">CCMP332</strain>
    </source>
</reference>
<reference evidence="3" key="2">
    <citation type="submission" date="2024-11" db="EMBL/GenBank/DDBJ databases">
        <authorList>
            <person name="Roberts W.R."/>
            <person name="Alverson A.J."/>
        </authorList>
    </citation>
    <scope>NUCLEOTIDE SEQUENCE</scope>
    <source>
        <strain evidence="3">CCMP332</strain>
    </source>
</reference>